<dbReference type="Proteomes" id="UP000468901">
    <property type="component" value="Unassembled WGS sequence"/>
</dbReference>
<comment type="caution">
    <text evidence="2">The sequence shown here is derived from an EMBL/GenBank/DDBJ whole genome shotgun (WGS) entry which is preliminary data.</text>
</comment>
<dbReference type="AlphaFoldDB" id="A0A6N6VHR8"/>
<reference evidence="2 3" key="1">
    <citation type="submission" date="2019-09" db="EMBL/GenBank/DDBJ databases">
        <title>Parvibaculum sedimenti sp. nov., isolated from sediment.</title>
        <authorList>
            <person name="Wang Y."/>
        </authorList>
    </citation>
    <scope>NUCLEOTIDE SEQUENCE [LARGE SCALE GENOMIC DNA]</scope>
    <source>
        <strain evidence="2 3">HXT-9</strain>
    </source>
</reference>
<keyword evidence="1" id="KW-0732">Signal</keyword>
<accession>A0A6N6VHR8</accession>
<gene>
    <name evidence="2" type="ORF">F2P47_08560</name>
</gene>
<feature type="signal peptide" evidence="1">
    <location>
        <begin position="1"/>
        <end position="28"/>
    </location>
</feature>
<sequence>MLKHYTCIVLTSLSIAGVSMLVHGTAFAAMTDVNQEIMTAAKHAQLAGNSENIDGVHVHLNHALNCIEGPKGADFDAKQLNPCKGMGAGAIPDSTDAKAKAGLEAAAKEALAGINEKDLAAAQKHARDTEVMLNRIGK</sequence>
<evidence type="ECO:0000313" key="3">
    <source>
        <dbReference type="Proteomes" id="UP000468901"/>
    </source>
</evidence>
<evidence type="ECO:0000256" key="1">
    <source>
        <dbReference type="SAM" id="SignalP"/>
    </source>
</evidence>
<name>A0A6N6VHR8_9HYPH</name>
<organism evidence="2 3">
    <name type="scientific">Parvibaculum sedimenti</name>
    <dbReference type="NCBI Taxonomy" id="2608632"/>
    <lineage>
        <taxon>Bacteria</taxon>
        <taxon>Pseudomonadati</taxon>
        <taxon>Pseudomonadota</taxon>
        <taxon>Alphaproteobacteria</taxon>
        <taxon>Hyphomicrobiales</taxon>
        <taxon>Parvibaculaceae</taxon>
        <taxon>Parvibaculum</taxon>
    </lineage>
</organism>
<keyword evidence="3" id="KW-1185">Reference proteome</keyword>
<feature type="chain" id="PRO_5027079415" evidence="1">
    <location>
        <begin position="29"/>
        <end position="138"/>
    </location>
</feature>
<protein>
    <submittedName>
        <fullName evidence="2">Uncharacterized protein</fullName>
    </submittedName>
</protein>
<dbReference type="RefSeq" id="WP_152215932.1">
    <property type="nucleotide sequence ID" value="NZ_JBAQYD010000374.1"/>
</dbReference>
<evidence type="ECO:0000313" key="2">
    <source>
        <dbReference type="EMBL" id="KAB7740568.1"/>
    </source>
</evidence>
<dbReference type="EMBL" id="WESC01000006">
    <property type="protein sequence ID" value="KAB7740568.1"/>
    <property type="molecule type" value="Genomic_DNA"/>
</dbReference>
<proteinExistence type="predicted"/>